<dbReference type="PANTHER" id="PTHR33938">
    <property type="entry name" value="FERULOYL ESTERASE B-RELATED"/>
    <property type="match status" value="1"/>
</dbReference>
<feature type="compositionally biased region" description="Polar residues" evidence="8">
    <location>
        <begin position="171"/>
        <end position="189"/>
    </location>
</feature>
<evidence type="ECO:0000256" key="3">
    <source>
        <dbReference type="ARBA" id="ARBA00022723"/>
    </source>
</evidence>
<evidence type="ECO:0000313" key="10">
    <source>
        <dbReference type="Proteomes" id="UP001409585"/>
    </source>
</evidence>
<keyword evidence="10" id="KW-1185">Reference proteome</keyword>
<reference evidence="10" key="1">
    <citation type="journal article" date="2019" name="Int. J. Syst. Evol. Microbiol.">
        <title>The Global Catalogue of Microorganisms (GCM) 10K type strain sequencing project: providing services to taxonomists for standard genome sequencing and annotation.</title>
        <authorList>
            <consortium name="The Broad Institute Genomics Platform"/>
            <consortium name="The Broad Institute Genome Sequencing Center for Infectious Disease"/>
            <person name="Wu L."/>
            <person name="Ma J."/>
        </authorList>
    </citation>
    <scope>NUCLEOTIDE SEQUENCE [LARGE SCALE GENOMIC DNA]</scope>
    <source>
        <strain evidence="10">JCM 19134</strain>
    </source>
</reference>
<evidence type="ECO:0000256" key="6">
    <source>
        <dbReference type="ARBA" id="ARBA00022837"/>
    </source>
</evidence>
<keyword evidence="2" id="KW-0719">Serine esterase</keyword>
<comment type="similarity">
    <text evidence="1">Belongs to the tannase family.</text>
</comment>
<evidence type="ECO:0000256" key="7">
    <source>
        <dbReference type="ARBA" id="ARBA00023157"/>
    </source>
</evidence>
<dbReference type="Proteomes" id="UP001409585">
    <property type="component" value="Unassembled WGS sequence"/>
</dbReference>
<protein>
    <submittedName>
        <fullName evidence="9">Tannase/feruloyl esterase family alpha/beta hydrolase</fullName>
    </submittedName>
</protein>
<dbReference type="InterPro" id="IPR011118">
    <property type="entry name" value="Tannase/feruloyl_esterase"/>
</dbReference>
<evidence type="ECO:0000256" key="1">
    <source>
        <dbReference type="ARBA" id="ARBA00006249"/>
    </source>
</evidence>
<keyword evidence="6" id="KW-0106">Calcium</keyword>
<evidence type="ECO:0000256" key="4">
    <source>
        <dbReference type="ARBA" id="ARBA00022729"/>
    </source>
</evidence>
<dbReference type="Pfam" id="PF07519">
    <property type="entry name" value="Tannase"/>
    <property type="match status" value="1"/>
</dbReference>
<dbReference type="AlphaFoldDB" id="A0AAV3U2K2"/>
<evidence type="ECO:0000256" key="5">
    <source>
        <dbReference type="ARBA" id="ARBA00022801"/>
    </source>
</evidence>
<dbReference type="Gene3D" id="3.40.50.1820">
    <property type="entry name" value="alpha/beta hydrolase"/>
    <property type="match status" value="1"/>
</dbReference>
<evidence type="ECO:0000313" key="9">
    <source>
        <dbReference type="EMBL" id="GAA4943433.1"/>
    </source>
</evidence>
<sequence length="593" mass="62941">MLTPPIKAIPIKSTFTRFVLSSINAKHTGPKRLPGYLALACAAILAGCHTAPNQSPGAELSFAERCQALPAAGAPGLQRAEFQANQTVQHRFAPQEVLPPHCEAFGTLEPRTGIDDQEYAIGYHLRLPEHWNGKFFFEGGGGTNGNIGTATGTTGATNPSALAQGYAVVSQDSGHSNDLNNNPQASGTASFGHDPIARRNYGHASLKKVSDAAVAAITRFYGQSPRYSYFMGCSKGGQEGMAFAQRYPEVFDGIVASAPGMSLPRAALSQLRDVQQFAQLAMTPGDTSLDPEKLAKVFSAEQITTLQTTVIKTCDGLDGLEDGIISNFSACTNARVIPQLRQQVCSDAARCLTSQQVSALEQSLAGPVNKKGEPIYAAWPWDTGVGSPGWQMWKLGNEQMPALNVMLGGTATPAIFSVPPVAVAATPQAAAAYALAFDVADGEAIINATSDTFTTSAWQDISARSANLDGFMARGGKLIVPHGVSDPVFSINDTLAWLQEVTARYGQQTNSTVRVFPVPGMAHCFGGPSTNQYDAFTAITQWVEQNQTPDEIIATAGPDTPWPERSRPLCPHPQMAVYNGNGSIEDASNFNCK</sequence>
<evidence type="ECO:0000256" key="8">
    <source>
        <dbReference type="SAM" id="MobiDB-lite"/>
    </source>
</evidence>
<keyword evidence="5 9" id="KW-0378">Hydrolase</keyword>
<dbReference type="RefSeq" id="WP_345421838.1">
    <property type="nucleotide sequence ID" value="NZ_AP031496.1"/>
</dbReference>
<name>A0AAV3U2K2_9ALTE</name>
<dbReference type="EMBL" id="BAABLX010000017">
    <property type="protein sequence ID" value="GAA4943433.1"/>
    <property type="molecule type" value="Genomic_DNA"/>
</dbReference>
<evidence type="ECO:0000256" key="2">
    <source>
        <dbReference type="ARBA" id="ARBA00022487"/>
    </source>
</evidence>
<dbReference type="InterPro" id="IPR029058">
    <property type="entry name" value="AB_hydrolase_fold"/>
</dbReference>
<feature type="region of interest" description="Disordered" evidence="8">
    <location>
        <begin position="171"/>
        <end position="194"/>
    </location>
</feature>
<keyword evidence="3" id="KW-0479">Metal-binding</keyword>
<dbReference type="SUPFAM" id="SSF53474">
    <property type="entry name" value="alpha/beta-Hydrolases"/>
    <property type="match status" value="1"/>
</dbReference>
<dbReference type="GO" id="GO:0046872">
    <property type="term" value="F:metal ion binding"/>
    <property type="evidence" value="ECO:0007669"/>
    <property type="project" value="UniProtKB-KW"/>
</dbReference>
<gene>
    <name evidence="9" type="ORF">GCM10025791_22810</name>
</gene>
<comment type="caution">
    <text evidence="9">The sequence shown here is derived from an EMBL/GenBank/DDBJ whole genome shotgun (WGS) entry which is preliminary data.</text>
</comment>
<keyword evidence="4" id="KW-0732">Signal</keyword>
<keyword evidence="7" id="KW-1015">Disulfide bond</keyword>
<organism evidence="9 10">
    <name type="scientific">Halioxenophilus aromaticivorans</name>
    <dbReference type="NCBI Taxonomy" id="1306992"/>
    <lineage>
        <taxon>Bacteria</taxon>
        <taxon>Pseudomonadati</taxon>
        <taxon>Pseudomonadota</taxon>
        <taxon>Gammaproteobacteria</taxon>
        <taxon>Alteromonadales</taxon>
        <taxon>Alteromonadaceae</taxon>
        <taxon>Halioxenophilus</taxon>
    </lineage>
</organism>
<proteinExistence type="inferred from homology"/>
<dbReference type="GO" id="GO:0052689">
    <property type="term" value="F:carboxylic ester hydrolase activity"/>
    <property type="evidence" value="ECO:0007669"/>
    <property type="project" value="UniProtKB-KW"/>
</dbReference>
<dbReference type="PANTHER" id="PTHR33938:SF15">
    <property type="entry name" value="FERULOYL ESTERASE B-RELATED"/>
    <property type="match status" value="1"/>
</dbReference>
<accession>A0AAV3U2K2</accession>